<keyword evidence="2" id="KW-0812">Transmembrane</keyword>
<evidence type="ECO:0000256" key="1">
    <source>
        <dbReference type="SAM" id="MobiDB-lite"/>
    </source>
</evidence>
<name>A0ABM7RV72_9PSED</name>
<evidence type="ECO:0000313" key="3">
    <source>
        <dbReference type="EMBL" id="BCX68761.1"/>
    </source>
</evidence>
<feature type="compositionally biased region" description="Polar residues" evidence="1">
    <location>
        <begin position="78"/>
        <end position="88"/>
    </location>
</feature>
<keyword evidence="2" id="KW-1133">Transmembrane helix</keyword>
<evidence type="ECO:0000256" key="2">
    <source>
        <dbReference type="SAM" id="Phobius"/>
    </source>
</evidence>
<evidence type="ECO:0000313" key="4">
    <source>
        <dbReference type="Proteomes" id="UP000218595"/>
    </source>
</evidence>
<protein>
    <recommendedName>
        <fullName evidence="5">DUF4352 domain-containing protein</fullName>
    </recommendedName>
</protein>
<dbReference type="EMBL" id="AP017423">
    <property type="protein sequence ID" value="BCX68761.1"/>
    <property type="molecule type" value="Genomic_DNA"/>
</dbReference>
<organism evidence="3 4">
    <name type="scientific">Pseudomonas izuensis</name>
    <dbReference type="NCBI Taxonomy" id="2684212"/>
    <lineage>
        <taxon>Bacteria</taxon>
        <taxon>Pseudomonadati</taxon>
        <taxon>Pseudomonadota</taxon>
        <taxon>Gammaproteobacteria</taxon>
        <taxon>Pseudomonadales</taxon>
        <taxon>Pseudomonadaceae</taxon>
        <taxon>Pseudomonas</taxon>
    </lineage>
</organism>
<feature type="region of interest" description="Disordered" evidence="1">
    <location>
        <begin position="78"/>
        <end position="108"/>
    </location>
</feature>
<feature type="transmembrane region" description="Helical" evidence="2">
    <location>
        <begin position="37"/>
        <end position="62"/>
    </location>
</feature>
<dbReference type="RefSeq" id="WP_157755695.1">
    <property type="nucleotide sequence ID" value="NZ_AP017423.2"/>
</dbReference>
<keyword evidence="2" id="KW-0472">Membrane</keyword>
<dbReference type="Proteomes" id="UP000218595">
    <property type="component" value="Chromosome"/>
</dbReference>
<keyword evidence="4" id="KW-1185">Reference proteome</keyword>
<evidence type="ECO:0008006" key="5">
    <source>
        <dbReference type="Google" id="ProtNLM"/>
    </source>
</evidence>
<reference evidence="3 4" key="1">
    <citation type="submission" date="2016-04" db="EMBL/GenBank/DDBJ databases">
        <title>Complete genome sequence of Pseudomonas sp. LAB-08 isolated from TCE contaminated aquifer soil.</title>
        <authorList>
            <person name="Dohra H."/>
            <person name="Suzuki K."/>
            <person name="Fatma A."/>
            <person name="Inuzuka Y."/>
            <person name="Honjo M."/>
            <person name="Tashiro Y."/>
            <person name="Futamata H."/>
        </authorList>
    </citation>
    <scope>NUCLEOTIDE SEQUENCE [LARGE SCALE GENOMIC DNA]</scope>
    <source>
        <strain evidence="3 4">LAB-08</strain>
    </source>
</reference>
<gene>
    <name evidence="3" type="ORF">LAB08_R34030</name>
</gene>
<accession>A0ABM7RV72</accession>
<sequence length="228" mass="24682">MSFNSRWLVRGDVCSQIPKLEKPRNQAMNEEPGSKGWWQTIPGILTATAGIITAIAALIVALNQAGFFETQPKKATQVPNGTVTQATGGESRADTTAKAPMPSSIEETKPYPITLSSGAEVRVGDAVYKILSARLDRHSPSKLSLRFEVRMTNNDRYDANFWAASFRLLIGGVLRAPENDLNELVASHSSKEGSVEFVIPDNVTDVGLQIGEVGNDAPVLQIDLRAPH</sequence>
<proteinExistence type="predicted"/>